<accession>A0AAX4NXN5</accession>
<evidence type="ECO:0000313" key="5">
    <source>
        <dbReference type="Proteomes" id="UP001472866"/>
    </source>
</evidence>
<feature type="region of interest" description="Disordered" evidence="1">
    <location>
        <begin position="1"/>
        <end position="36"/>
    </location>
</feature>
<feature type="transmembrane region" description="Helical" evidence="2">
    <location>
        <begin position="314"/>
        <end position="344"/>
    </location>
</feature>
<keyword evidence="5" id="KW-1185">Reference proteome</keyword>
<protein>
    <submittedName>
        <fullName evidence="4">Alpha/beta-hydrolase</fullName>
    </submittedName>
</protein>
<feature type="compositionally biased region" description="Low complexity" evidence="1">
    <location>
        <begin position="26"/>
        <end position="36"/>
    </location>
</feature>
<organism evidence="4 5">
    <name type="scientific">Chloropicon roscoffensis</name>
    <dbReference type="NCBI Taxonomy" id="1461544"/>
    <lineage>
        <taxon>Eukaryota</taxon>
        <taxon>Viridiplantae</taxon>
        <taxon>Chlorophyta</taxon>
        <taxon>Chloropicophyceae</taxon>
        <taxon>Chloropicales</taxon>
        <taxon>Chloropicaceae</taxon>
        <taxon>Chloropicon</taxon>
    </lineage>
</organism>
<keyword evidence="2" id="KW-1133">Transmembrane helix</keyword>
<dbReference type="InterPro" id="IPR044294">
    <property type="entry name" value="Lipase-like"/>
</dbReference>
<name>A0AAX4NXN5_9CHLO</name>
<proteinExistence type="predicted"/>
<dbReference type="AlphaFoldDB" id="A0AAX4NXN5"/>
<keyword evidence="2" id="KW-0812">Transmembrane</keyword>
<dbReference type="InterPro" id="IPR007751">
    <property type="entry name" value="DUF676_lipase-like"/>
</dbReference>
<feature type="domain" description="DUF676" evidence="3">
    <location>
        <begin position="177"/>
        <end position="306"/>
    </location>
</feature>
<sequence length="535" mass="57442">MVPSRPRIGAMSDAIGWQRSSGGSGTASTSTASVGETSAATPFAFAPLRFLRGVMSTGLPVVSSPRERREGEASGLCSRWQTVGDEGKRSRGSLRRATTCPVKADAEGGVGSKNVFEVLQDAMATTTTTVASKISKGSRSLKKLKRQVTHFQMAGKGVAGDREAAQASSRGASAGREEPDHLCVLVHGLGGTPFDWTAIACEFEKRAKFRDGDPGLLVHVSKANSFLKTFDGIDTCGERLAQEIREVVAENPGLKSLSVVGHSLGGLISRYALGVMFCGETGTMYGLRPRHFATIVSPHLGCDSSRASESEVPFLGFLTGLPVVGAGIGLITNLAAGPGAAILYRRTGRQLFLRDSNDPGNDGLPVVFQLAVNGLSEEIVDYHYDKFFASDPGAGERRQKLLPFGRALASFRTRTLYSNVRGDHMVSWPNASIRKVAEMPAHLLGAEKRGIVAETGGEDGAKKRSSLRRKMTIDIKSQTRLQDVMIESLNKLKWLRVDVKLDTGAGKLPHNYIQARPADQHSLQVTNHLMEVLKK</sequence>
<dbReference type="SUPFAM" id="SSF53474">
    <property type="entry name" value="alpha/beta-Hydrolases"/>
    <property type="match status" value="1"/>
</dbReference>
<dbReference type="Proteomes" id="UP001472866">
    <property type="component" value="Chromosome 01"/>
</dbReference>
<dbReference type="PANTHER" id="PTHR12482">
    <property type="entry name" value="LIPASE ROG1-RELATED-RELATED"/>
    <property type="match status" value="1"/>
</dbReference>
<reference evidence="4 5" key="1">
    <citation type="submission" date="2024-03" db="EMBL/GenBank/DDBJ databases">
        <title>Complete genome sequence of the green alga Chloropicon roscoffensis RCC1871.</title>
        <authorList>
            <person name="Lemieux C."/>
            <person name="Pombert J.-F."/>
            <person name="Otis C."/>
            <person name="Turmel M."/>
        </authorList>
    </citation>
    <scope>NUCLEOTIDE SEQUENCE [LARGE SCALE GENOMIC DNA]</scope>
    <source>
        <strain evidence="4 5">RCC1871</strain>
    </source>
</reference>
<feature type="region of interest" description="Disordered" evidence="1">
    <location>
        <begin position="155"/>
        <end position="175"/>
    </location>
</feature>
<dbReference type="EMBL" id="CP151501">
    <property type="protein sequence ID" value="WZN58688.1"/>
    <property type="molecule type" value="Genomic_DNA"/>
</dbReference>
<evidence type="ECO:0000313" key="4">
    <source>
        <dbReference type="EMBL" id="WZN58688.1"/>
    </source>
</evidence>
<dbReference type="InterPro" id="IPR029058">
    <property type="entry name" value="AB_hydrolase_fold"/>
</dbReference>
<dbReference type="Gene3D" id="3.40.50.1820">
    <property type="entry name" value="alpha/beta hydrolase"/>
    <property type="match status" value="1"/>
</dbReference>
<evidence type="ECO:0000259" key="3">
    <source>
        <dbReference type="Pfam" id="PF05057"/>
    </source>
</evidence>
<feature type="compositionally biased region" description="Low complexity" evidence="1">
    <location>
        <begin position="165"/>
        <end position="174"/>
    </location>
</feature>
<dbReference type="PANTHER" id="PTHR12482:SF11">
    <property type="entry name" value="LIPASE YOR059C ISOFORM X1"/>
    <property type="match status" value="1"/>
</dbReference>
<evidence type="ECO:0000256" key="1">
    <source>
        <dbReference type="SAM" id="MobiDB-lite"/>
    </source>
</evidence>
<gene>
    <name evidence="4" type="ORF">HKI87_01g02120</name>
</gene>
<dbReference type="Pfam" id="PF05057">
    <property type="entry name" value="DUF676"/>
    <property type="match status" value="1"/>
</dbReference>
<evidence type="ECO:0000256" key="2">
    <source>
        <dbReference type="SAM" id="Phobius"/>
    </source>
</evidence>
<keyword evidence="2" id="KW-0472">Membrane</keyword>